<dbReference type="Proteomes" id="UP001165085">
    <property type="component" value="Unassembled WGS sequence"/>
</dbReference>
<keyword evidence="3" id="KW-1185">Reference proteome</keyword>
<reference evidence="3" key="1">
    <citation type="journal article" date="2023" name="Commun. Biol.">
        <title>Genome analysis of Parmales, the sister group of diatoms, reveals the evolutionary specialization of diatoms from phago-mixotrophs to photoautotrophs.</title>
        <authorList>
            <person name="Ban H."/>
            <person name="Sato S."/>
            <person name="Yoshikawa S."/>
            <person name="Yamada K."/>
            <person name="Nakamura Y."/>
            <person name="Ichinomiya M."/>
            <person name="Sato N."/>
            <person name="Blanc-Mathieu R."/>
            <person name="Endo H."/>
            <person name="Kuwata A."/>
            <person name="Ogata H."/>
        </authorList>
    </citation>
    <scope>NUCLEOTIDE SEQUENCE [LARGE SCALE GENOMIC DNA]</scope>
    <source>
        <strain evidence="3">NIES 3701</strain>
    </source>
</reference>
<proteinExistence type="predicted"/>
<evidence type="ECO:0000313" key="3">
    <source>
        <dbReference type="Proteomes" id="UP001165085"/>
    </source>
</evidence>
<dbReference type="Pfam" id="PF10213">
    <property type="entry name" value="MRP-S28"/>
    <property type="match status" value="1"/>
</dbReference>
<protein>
    <recommendedName>
        <fullName evidence="1">Small ribosomal subunit protein mS35 mitochondrial conserved domain-containing protein</fullName>
    </recommendedName>
</protein>
<feature type="domain" description="Small ribosomal subunit protein mS35 mitochondrial conserved" evidence="1">
    <location>
        <begin position="45"/>
        <end position="110"/>
    </location>
</feature>
<sequence>MSTYDPTLPPSPLDHVDLSTLLSWEVNLLPRRPQPPYYTDGEYTVKMTCLLSSLELNPTVSSNVRLILGPRITGDKIKLVGKLFDTRKENRDWCLKVLQDVVWEAKKMEEMEFKEDE</sequence>
<accession>A0A9W7C3Z0</accession>
<dbReference type="OrthoDB" id="283424at2759"/>
<name>A0A9W7C3Z0_9STRA</name>
<organism evidence="2 3">
    <name type="scientific">Triparma strigata</name>
    <dbReference type="NCBI Taxonomy" id="1606541"/>
    <lineage>
        <taxon>Eukaryota</taxon>
        <taxon>Sar</taxon>
        <taxon>Stramenopiles</taxon>
        <taxon>Ochrophyta</taxon>
        <taxon>Bolidophyceae</taxon>
        <taxon>Parmales</taxon>
        <taxon>Triparmaceae</taxon>
        <taxon>Triparma</taxon>
    </lineage>
</organism>
<dbReference type="InterPro" id="IPR019349">
    <property type="entry name" value="Ribosomal_mS35_mit"/>
</dbReference>
<evidence type="ECO:0000259" key="1">
    <source>
        <dbReference type="Pfam" id="PF10213"/>
    </source>
</evidence>
<evidence type="ECO:0000313" key="2">
    <source>
        <dbReference type="EMBL" id="GMI01512.1"/>
    </source>
</evidence>
<comment type="caution">
    <text evidence="2">The sequence shown here is derived from an EMBL/GenBank/DDBJ whole genome shotgun (WGS) entry which is preliminary data.</text>
</comment>
<gene>
    <name evidence="2" type="ORF">TrST_g13462</name>
</gene>
<dbReference type="AlphaFoldDB" id="A0A9W7C3Z0"/>
<dbReference type="EMBL" id="BRXY01000581">
    <property type="protein sequence ID" value="GMI01512.1"/>
    <property type="molecule type" value="Genomic_DNA"/>
</dbReference>